<dbReference type="Gene3D" id="1.20.1420.20">
    <property type="entry name" value="M75 peptidase, HXXE motif"/>
    <property type="match status" value="1"/>
</dbReference>
<dbReference type="EMBL" id="JABZTM010000003">
    <property type="protein sequence ID" value="MBF1445879.1"/>
    <property type="molecule type" value="Genomic_DNA"/>
</dbReference>
<protein>
    <submittedName>
        <fullName evidence="5">Imelysin</fullName>
    </submittedName>
</protein>
<dbReference type="RefSeq" id="WP_278488729.1">
    <property type="nucleotide sequence ID" value="NZ_JABZTM010000003.1"/>
</dbReference>
<feature type="domain" description="Imelysin-like" evidence="4">
    <location>
        <begin position="73"/>
        <end position="436"/>
    </location>
</feature>
<feature type="signal peptide" evidence="3">
    <location>
        <begin position="1"/>
        <end position="22"/>
    </location>
</feature>
<dbReference type="PROSITE" id="PS51257">
    <property type="entry name" value="PROKAR_LIPOPROTEIN"/>
    <property type="match status" value="1"/>
</dbReference>
<evidence type="ECO:0000256" key="1">
    <source>
        <dbReference type="ARBA" id="ARBA00004196"/>
    </source>
</evidence>
<dbReference type="InterPro" id="IPR034982">
    <property type="entry name" value="Imelysin-like_IrpA"/>
</dbReference>
<dbReference type="AlphaFoldDB" id="A0A9D6A9C1"/>
<evidence type="ECO:0000313" key="5">
    <source>
        <dbReference type="EMBL" id="MBF1445879.1"/>
    </source>
</evidence>
<gene>
    <name evidence="5" type="ORF">HXN55_00610</name>
</gene>
<dbReference type="InterPro" id="IPR018976">
    <property type="entry name" value="Imelysin-like"/>
</dbReference>
<evidence type="ECO:0000259" key="4">
    <source>
        <dbReference type="Pfam" id="PF09375"/>
    </source>
</evidence>
<feature type="chain" id="PRO_5039396187" evidence="3">
    <location>
        <begin position="23"/>
        <end position="452"/>
    </location>
</feature>
<dbReference type="Proteomes" id="UP000787419">
    <property type="component" value="Unassembled WGS sequence"/>
</dbReference>
<evidence type="ECO:0000256" key="3">
    <source>
        <dbReference type="SAM" id="SignalP"/>
    </source>
</evidence>
<proteinExistence type="predicted"/>
<dbReference type="GO" id="GO:0030313">
    <property type="term" value="C:cell envelope"/>
    <property type="evidence" value="ECO:0007669"/>
    <property type="project" value="UniProtKB-SubCell"/>
</dbReference>
<reference evidence="5" key="1">
    <citation type="submission" date="2020-04" db="EMBL/GenBank/DDBJ databases">
        <title>Deep metagenomics examines the oral microbiome during advanced dental caries in children, revealing novel taxa and co-occurrences with host molecules.</title>
        <authorList>
            <person name="Baker J.L."/>
            <person name="Morton J.T."/>
            <person name="Dinis M."/>
            <person name="Alvarez R."/>
            <person name="Tran N.C."/>
            <person name="Knight R."/>
            <person name="Edlund A."/>
        </authorList>
    </citation>
    <scope>NUCLEOTIDE SEQUENCE</scope>
    <source>
        <strain evidence="5">JCVI_32_bin.50</strain>
    </source>
</reference>
<accession>A0A9D6A9C1</accession>
<evidence type="ECO:0000313" key="6">
    <source>
        <dbReference type="Proteomes" id="UP000787419"/>
    </source>
</evidence>
<sequence>MKKVTKLAMLLLAGTLSTGFVSCSSSDDVTPSPLVTEEQQTELNQAEKASSENARKTEMGKVIANYLETVVKPTYADLAGKADILYQACQNLYQKRKAGKLTQGDIDVACDAFKNARRDWEQSEAFLYGAATDNEIDPHIDSWPLDHSQLSQALNDAAVIAGINGENPTKYVYDNNGKFDSVLGFHGLEFVLFRNGQNRTIAAFNAEKETETGLTSVKTIDEAAFAAAVSGDLRNMTYLLEYGWLGILTPLSHQKQLADAMWVINGTRHQGLSPKKLPYRDYLRYTTTEQGWFPTWHEALQNVFVGGCSNICEEVATQKLGQAYRVATGTGTSEDAANYIESPYSKRSFQDYQDNIYSIKNSLYGVRGTEIISTPVDNSIMSFLKKYNYPKYNDLDNALNEAIGALEAAKKSGVAFIDNPGAAQVKNCIDKVSALNDALSEAATWINQQADK</sequence>
<organism evidence="5 6">
    <name type="scientific">Prevotella nigrescens</name>
    <dbReference type="NCBI Taxonomy" id="28133"/>
    <lineage>
        <taxon>Bacteria</taxon>
        <taxon>Pseudomonadati</taxon>
        <taxon>Bacteroidota</taxon>
        <taxon>Bacteroidia</taxon>
        <taxon>Bacteroidales</taxon>
        <taxon>Prevotellaceae</taxon>
        <taxon>Prevotella</taxon>
    </lineage>
</organism>
<keyword evidence="2 3" id="KW-0732">Signal</keyword>
<dbReference type="CDD" id="cd14658">
    <property type="entry name" value="Imelysin-like_IrpA"/>
    <property type="match status" value="1"/>
</dbReference>
<dbReference type="InterPro" id="IPR038352">
    <property type="entry name" value="Imelysin_sf"/>
</dbReference>
<comment type="subcellular location">
    <subcellularLocation>
        <location evidence="1">Cell envelope</location>
    </subcellularLocation>
</comment>
<evidence type="ECO:0000256" key="2">
    <source>
        <dbReference type="ARBA" id="ARBA00022729"/>
    </source>
</evidence>
<dbReference type="Pfam" id="PF09375">
    <property type="entry name" value="Peptidase_M75"/>
    <property type="match status" value="1"/>
</dbReference>
<comment type="caution">
    <text evidence="5">The sequence shown here is derived from an EMBL/GenBank/DDBJ whole genome shotgun (WGS) entry which is preliminary data.</text>
</comment>
<name>A0A9D6A9C1_9BACT</name>